<accession>A0ACC3DA39</accession>
<comment type="caution">
    <text evidence="1">The sequence shown here is derived from an EMBL/GenBank/DDBJ whole genome shotgun (WGS) entry which is preliminary data.</text>
</comment>
<evidence type="ECO:0000313" key="1">
    <source>
        <dbReference type="EMBL" id="KAK3064262.1"/>
    </source>
</evidence>
<keyword evidence="2" id="KW-1185">Reference proteome</keyword>
<evidence type="ECO:0000313" key="2">
    <source>
        <dbReference type="Proteomes" id="UP001186974"/>
    </source>
</evidence>
<dbReference type="EMBL" id="JAWDJW010006566">
    <property type="protein sequence ID" value="KAK3064262.1"/>
    <property type="molecule type" value="Genomic_DNA"/>
</dbReference>
<reference evidence="1" key="1">
    <citation type="submission" date="2024-09" db="EMBL/GenBank/DDBJ databases">
        <title>Black Yeasts Isolated from many extreme environments.</title>
        <authorList>
            <person name="Coleine C."/>
            <person name="Stajich J.E."/>
            <person name="Selbmann L."/>
        </authorList>
    </citation>
    <scope>NUCLEOTIDE SEQUENCE</scope>
    <source>
        <strain evidence="1">CCFEE 5737</strain>
    </source>
</reference>
<sequence>MADDVPIEQTFDDLLSGNNDPFQHVEPAQSEQNHLHDFELFPPDVPYPSIDPCLTVTSTPNNSTEQNALFNSEYHFNEAHTVPTTPLPHIPSFVKSSSPFHAYAQDNVHPIHRPFLRRSFSQPPEEVTFHRAGAEGPVFIGSKPGRARHPFPPAQKTPRRREQQKPWRHHPYQEGTRPTSMPRPFLSPHGQPAIVHSESPIVRHVNGHPAGPGVIHPAVMRREDAAQEFRRAVCEVDVLEKYKFGGRSEETTLVMGLMSFVERLTAECEGMTELAQRGFAQLGNNGKGELERYVVDFPSSSSPLAHILMTYSTRLECRNANSGSTELDEKLRVLPLGDGHDSTEDGRMLPLLPEDGQAIREMDHQAVEKVLGAYELPFQPRMFLYEKKLLYLRFIGAGRLLMHRILD</sequence>
<name>A0ACC3DA39_9PEZI</name>
<dbReference type="Proteomes" id="UP001186974">
    <property type="component" value="Unassembled WGS sequence"/>
</dbReference>
<proteinExistence type="predicted"/>
<protein>
    <submittedName>
        <fullName evidence="1">Uncharacterized protein</fullName>
    </submittedName>
</protein>
<gene>
    <name evidence="1" type="ORF">LTS18_008781</name>
</gene>
<organism evidence="1 2">
    <name type="scientific">Coniosporium uncinatum</name>
    <dbReference type="NCBI Taxonomy" id="93489"/>
    <lineage>
        <taxon>Eukaryota</taxon>
        <taxon>Fungi</taxon>
        <taxon>Dikarya</taxon>
        <taxon>Ascomycota</taxon>
        <taxon>Pezizomycotina</taxon>
        <taxon>Dothideomycetes</taxon>
        <taxon>Dothideomycetes incertae sedis</taxon>
        <taxon>Coniosporium</taxon>
    </lineage>
</organism>